<gene>
    <name evidence="1" type="ORF">WH47_11265</name>
</gene>
<dbReference type="EMBL" id="KQ414940">
    <property type="protein sequence ID" value="KOC59189.1"/>
    <property type="molecule type" value="Genomic_DNA"/>
</dbReference>
<keyword evidence="2" id="KW-1185">Reference proteome</keyword>
<dbReference type="AlphaFoldDB" id="A0A0L7QKQ0"/>
<protein>
    <submittedName>
        <fullName evidence="1">Uncharacterized protein</fullName>
    </submittedName>
</protein>
<dbReference type="InterPro" id="IPR052011">
    <property type="entry name" value="CENP-NAC/CAD_complex"/>
</dbReference>
<dbReference type="PANTHER" id="PTHR46790">
    <property type="entry name" value="CENTROMERE PROTEIN N"/>
    <property type="match status" value="1"/>
</dbReference>
<name>A0A0L7QKQ0_9HYME</name>
<accession>A0A0L7QKQ0</accession>
<feature type="non-terminal residue" evidence="1">
    <location>
        <position position="1"/>
    </location>
</feature>
<dbReference type="PANTHER" id="PTHR46790:SF1">
    <property type="entry name" value="CENTROMERE PROTEIN N"/>
    <property type="match status" value="1"/>
</dbReference>
<evidence type="ECO:0000313" key="2">
    <source>
        <dbReference type="Proteomes" id="UP000053825"/>
    </source>
</evidence>
<dbReference type="OrthoDB" id="8184399at2759"/>
<reference evidence="1 2" key="1">
    <citation type="submission" date="2015-07" db="EMBL/GenBank/DDBJ databases">
        <title>The genome of Habropoda laboriosa.</title>
        <authorList>
            <person name="Pan H."/>
            <person name="Kapheim K."/>
        </authorList>
    </citation>
    <scope>NUCLEOTIDE SEQUENCE [LARGE SCALE GENOMIC DNA]</scope>
    <source>
        <strain evidence="1">0110345459</strain>
    </source>
</reference>
<organism evidence="1 2">
    <name type="scientific">Habropoda laboriosa</name>
    <dbReference type="NCBI Taxonomy" id="597456"/>
    <lineage>
        <taxon>Eukaryota</taxon>
        <taxon>Metazoa</taxon>
        <taxon>Ecdysozoa</taxon>
        <taxon>Arthropoda</taxon>
        <taxon>Hexapoda</taxon>
        <taxon>Insecta</taxon>
        <taxon>Pterygota</taxon>
        <taxon>Neoptera</taxon>
        <taxon>Endopterygota</taxon>
        <taxon>Hymenoptera</taxon>
        <taxon>Apocrita</taxon>
        <taxon>Aculeata</taxon>
        <taxon>Apoidea</taxon>
        <taxon>Anthophila</taxon>
        <taxon>Apidae</taxon>
        <taxon>Habropoda</taxon>
    </lineage>
</organism>
<dbReference type="Proteomes" id="UP000053825">
    <property type="component" value="Unassembled WGS sequence"/>
</dbReference>
<sequence length="339" mass="39383">KISTTAFIQQEIVKIIKRFKFEELETSIMPIFPEISWSNVRYELVKSRSKFSSANVAQLIKIATTEANVQAKVLKDRLSTLQLIDVSWHSKRKIWCAYTLIGFNKSANYITNRELRNEIQNYLDSLDIKVNVKLNTHNGITYISVTKEKYGIKKRETFFFALFMDQKYLFCPKNNVSSNILSGIVRSLGYKDFKRFKLEGKDLESLSKLCWQKKEGAINLENINQTFVYKDAAPEKRKAGIDFTQQKQRKRYMEKCFGANSPTLELLVINAPSMPVIDKDVSTNLSNENIRATWEFRSQNIATYLTKLVERRILITPVPDYISNLMILGKNRLTLQRDQ</sequence>
<proteinExistence type="predicted"/>
<dbReference type="GO" id="GO:0005654">
    <property type="term" value="C:nucleoplasm"/>
    <property type="evidence" value="ECO:0007669"/>
    <property type="project" value="TreeGrafter"/>
</dbReference>
<evidence type="ECO:0000313" key="1">
    <source>
        <dbReference type="EMBL" id="KOC59189.1"/>
    </source>
</evidence>